<feature type="transmembrane region" description="Helical" evidence="13">
    <location>
        <begin position="56"/>
        <end position="82"/>
    </location>
</feature>
<comment type="function">
    <text evidence="1">Membrane-anchoring subunit of succinate dehydrogenase (SDH).</text>
</comment>
<accession>A0A545TIX3</accession>
<evidence type="ECO:0000313" key="14">
    <source>
        <dbReference type="EMBL" id="TQV77147.1"/>
    </source>
</evidence>
<dbReference type="NCBIfam" id="TIGR02970">
    <property type="entry name" value="succ_dehyd_cytB"/>
    <property type="match status" value="1"/>
</dbReference>
<comment type="similarity">
    <text evidence="3">Belongs to the cytochrome b560 family.</text>
</comment>
<evidence type="ECO:0000256" key="2">
    <source>
        <dbReference type="ARBA" id="ARBA00004141"/>
    </source>
</evidence>
<organism evidence="14 15">
    <name type="scientific">Aliikangiella marina</name>
    <dbReference type="NCBI Taxonomy" id="1712262"/>
    <lineage>
        <taxon>Bacteria</taxon>
        <taxon>Pseudomonadati</taxon>
        <taxon>Pseudomonadota</taxon>
        <taxon>Gammaproteobacteria</taxon>
        <taxon>Oceanospirillales</taxon>
        <taxon>Pleioneaceae</taxon>
        <taxon>Aliikangiella</taxon>
    </lineage>
</organism>
<dbReference type="GO" id="GO:0009055">
    <property type="term" value="F:electron transfer activity"/>
    <property type="evidence" value="ECO:0007669"/>
    <property type="project" value="InterPro"/>
</dbReference>
<name>A0A545TIX3_9GAMM</name>
<keyword evidence="5 12" id="KW-0349">Heme</keyword>
<evidence type="ECO:0000313" key="15">
    <source>
        <dbReference type="Proteomes" id="UP000317839"/>
    </source>
</evidence>
<protein>
    <recommendedName>
        <fullName evidence="4">Succinate dehydrogenase cytochrome b556 subunit</fullName>
    </recommendedName>
</protein>
<keyword evidence="15" id="KW-1185">Reference proteome</keyword>
<evidence type="ECO:0000256" key="9">
    <source>
        <dbReference type="ARBA" id="ARBA00023004"/>
    </source>
</evidence>
<dbReference type="GO" id="GO:0046872">
    <property type="term" value="F:metal ion binding"/>
    <property type="evidence" value="ECO:0007669"/>
    <property type="project" value="UniProtKB-KW"/>
</dbReference>
<dbReference type="RefSeq" id="WP_142888507.1">
    <property type="nucleotide sequence ID" value="NZ_VIKR01000001.1"/>
</dbReference>
<dbReference type="Gene3D" id="1.20.1300.10">
    <property type="entry name" value="Fumarate reductase/succinate dehydrogenase, transmembrane subunit"/>
    <property type="match status" value="1"/>
</dbReference>
<evidence type="ECO:0000256" key="4">
    <source>
        <dbReference type="ARBA" id="ARBA00020076"/>
    </source>
</evidence>
<gene>
    <name evidence="14" type="primary">sdhC</name>
    <name evidence="14" type="ORF">FLL45_04145</name>
</gene>
<evidence type="ECO:0000256" key="3">
    <source>
        <dbReference type="ARBA" id="ARBA00007244"/>
    </source>
</evidence>
<feature type="binding site" description="axial binding residue" evidence="12">
    <location>
        <position position="79"/>
    </location>
    <ligand>
        <name>heme</name>
        <dbReference type="ChEBI" id="CHEBI:30413"/>
        <note>ligand shared with second transmembrane subunit</note>
    </ligand>
    <ligandPart>
        <name>Fe</name>
        <dbReference type="ChEBI" id="CHEBI:18248"/>
    </ligandPart>
</feature>
<keyword evidence="7 12" id="KW-0479">Metal-binding</keyword>
<dbReference type="InterPro" id="IPR014314">
    <property type="entry name" value="Succ_DH_cytb556"/>
</dbReference>
<comment type="cofactor">
    <cofactor evidence="12">
        <name>heme</name>
        <dbReference type="ChEBI" id="CHEBI:30413"/>
    </cofactor>
    <text evidence="12">The heme is bound between the two transmembrane subunits.</text>
</comment>
<comment type="subcellular location">
    <subcellularLocation>
        <location evidence="2">Membrane</location>
        <topology evidence="2">Multi-pass membrane protein</topology>
    </subcellularLocation>
</comment>
<dbReference type="SUPFAM" id="SSF81343">
    <property type="entry name" value="Fumarate reductase respiratory complex transmembrane subunits"/>
    <property type="match status" value="1"/>
</dbReference>
<dbReference type="AlphaFoldDB" id="A0A545TIX3"/>
<dbReference type="PROSITE" id="PS01000">
    <property type="entry name" value="SDH_CYT_1"/>
    <property type="match status" value="1"/>
</dbReference>
<evidence type="ECO:0000256" key="8">
    <source>
        <dbReference type="ARBA" id="ARBA00022989"/>
    </source>
</evidence>
<dbReference type="GO" id="GO:0005886">
    <property type="term" value="C:plasma membrane"/>
    <property type="evidence" value="ECO:0007669"/>
    <property type="project" value="TreeGrafter"/>
</dbReference>
<reference evidence="14 15" key="1">
    <citation type="submission" date="2019-06" db="EMBL/GenBank/DDBJ databases">
        <title>Draft genome of Aliikangiella marina GYP-15.</title>
        <authorList>
            <person name="Wang G."/>
        </authorList>
    </citation>
    <scope>NUCLEOTIDE SEQUENCE [LARGE SCALE GENOMIC DNA]</scope>
    <source>
        <strain evidence="14 15">GYP-15</strain>
    </source>
</reference>
<dbReference type="PIRSF" id="PIRSF000178">
    <property type="entry name" value="SDH_cyt_b560"/>
    <property type="match status" value="1"/>
</dbReference>
<dbReference type="PANTHER" id="PTHR10978:SF5">
    <property type="entry name" value="SUCCINATE DEHYDROGENASE CYTOCHROME B560 SUBUNIT, MITOCHONDRIAL"/>
    <property type="match status" value="1"/>
</dbReference>
<comment type="caution">
    <text evidence="14">The sequence shown here is derived from an EMBL/GenBank/DDBJ whole genome shotgun (WGS) entry which is preliminary data.</text>
</comment>
<evidence type="ECO:0000256" key="13">
    <source>
        <dbReference type="SAM" id="Phobius"/>
    </source>
</evidence>
<dbReference type="InterPro" id="IPR034804">
    <property type="entry name" value="SQR/QFR_C/D"/>
</dbReference>
<sequence length="123" mass="13200">MNKNRPVNLNLAAFSFPVTSISSIVHRITGVLLFLSIPFCLWALDQSLTPDGFVKVKAVLSGVFAKIILWAILSMLAYHIIAGVRHLLMDAGIGETLEGGRAGAYAVIVLGVVVAALIGVWIW</sequence>
<feature type="transmembrane region" description="Helical" evidence="13">
    <location>
        <begin position="102"/>
        <end position="122"/>
    </location>
</feature>
<dbReference type="Pfam" id="PF01127">
    <property type="entry name" value="Sdh_cyt"/>
    <property type="match status" value="1"/>
</dbReference>
<evidence type="ECO:0000256" key="12">
    <source>
        <dbReference type="PIRSR" id="PIRSR000178-1"/>
    </source>
</evidence>
<evidence type="ECO:0000256" key="10">
    <source>
        <dbReference type="ARBA" id="ARBA00023136"/>
    </source>
</evidence>
<keyword evidence="9 12" id="KW-0408">Iron</keyword>
<dbReference type="PANTHER" id="PTHR10978">
    <property type="entry name" value="SUCCINATE DEHYDROGENASE CYTOCHROME B560 SUBUNIT"/>
    <property type="match status" value="1"/>
</dbReference>
<evidence type="ECO:0000256" key="7">
    <source>
        <dbReference type="ARBA" id="ARBA00022723"/>
    </source>
</evidence>
<comment type="subunit">
    <text evidence="11">Part of an enzyme complex containing four subunits: a flavoprotein, an iron-sulfur protein, plus two membrane-anchoring proteins, SdhC and SdhD. The complex can form homotrimers.</text>
</comment>
<keyword evidence="10 13" id="KW-0472">Membrane</keyword>
<dbReference type="InterPro" id="IPR018495">
    <property type="entry name" value="Succ_DH_cyt_bsu_CS"/>
</dbReference>
<keyword evidence="6 13" id="KW-0812">Transmembrane</keyword>
<dbReference type="GO" id="GO:0006099">
    <property type="term" value="P:tricarboxylic acid cycle"/>
    <property type="evidence" value="ECO:0007669"/>
    <property type="project" value="InterPro"/>
</dbReference>
<dbReference type="Proteomes" id="UP000317839">
    <property type="component" value="Unassembled WGS sequence"/>
</dbReference>
<evidence type="ECO:0000256" key="1">
    <source>
        <dbReference type="ARBA" id="ARBA00004050"/>
    </source>
</evidence>
<evidence type="ECO:0000256" key="11">
    <source>
        <dbReference type="ARBA" id="ARBA00025912"/>
    </source>
</evidence>
<dbReference type="CDD" id="cd03499">
    <property type="entry name" value="SQR_TypeC_SdhC"/>
    <property type="match status" value="1"/>
</dbReference>
<feature type="transmembrane region" description="Helical" evidence="13">
    <location>
        <begin position="24"/>
        <end position="44"/>
    </location>
</feature>
<keyword evidence="8 13" id="KW-1133">Transmembrane helix</keyword>
<dbReference type="InterPro" id="IPR000701">
    <property type="entry name" value="SuccDH_FuR_B_TM-su"/>
</dbReference>
<dbReference type="PROSITE" id="PS01001">
    <property type="entry name" value="SDH_CYT_2"/>
    <property type="match status" value="1"/>
</dbReference>
<dbReference type="OrthoDB" id="9799441at2"/>
<evidence type="ECO:0000256" key="6">
    <source>
        <dbReference type="ARBA" id="ARBA00022692"/>
    </source>
</evidence>
<evidence type="ECO:0000256" key="5">
    <source>
        <dbReference type="ARBA" id="ARBA00022617"/>
    </source>
</evidence>
<proteinExistence type="inferred from homology"/>
<dbReference type="EMBL" id="VIKR01000001">
    <property type="protein sequence ID" value="TQV77147.1"/>
    <property type="molecule type" value="Genomic_DNA"/>
</dbReference>